<organism evidence="2 3">
    <name type="scientific">Pokkaliibacter plantistimulans</name>
    <dbReference type="NCBI Taxonomy" id="1635171"/>
    <lineage>
        <taxon>Bacteria</taxon>
        <taxon>Pseudomonadati</taxon>
        <taxon>Pseudomonadota</taxon>
        <taxon>Gammaproteobacteria</taxon>
        <taxon>Oceanospirillales</taxon>
        <taxon>Balneatrichaceae</taxon>
        <taxon>Pokkaliibacter</taxon>
    </lineage>
</organism>
<keyword evidence="1" id="KW-1277">Toxin-antitoxin system</keyword>
<name>A0ABX5LRY8_9GAMM</name>
<dbReference type="Pfam" id="PF15738">
    <property type="entry name" value="YafQ_toxin"/>
    <property type="match status" value="1"/>
</dbReference>
<keyword evidence="3" id="KW-1185">Reference proteome</keyword>
<sequence length="89" mass="10166">MHELEFSTQFKKDFKKITKMAIADVIEVGHIIARLQRGEALDSKHVDHPLTGNWQGFRDCHIKPDLLLIYRIAGGKLQLARIGSHSDLF</sequence>
<dbReference type="InterPro" id="IPR007712">
    <property type="entry name" value="RelE/ParE_toxin"/>
</dbReference>
<dbReference type="PIRSF" id="PIRSF006156">
    <property type="entry name" value="YafQ"/>
    <property type="match status" value="1"/>
</dbReference>
<proteinExistence type="predicted"/>
<evidence type="ECO:0000313" key="2">
    <source>
        <dbReference type="EMBL" id="PXF29410.1"/>
    </source>
</evidence>
<dbReference type="InterPro" id="IPR035093">
    <property type="entry name" value="RelE/ParE_toxin_dom_sf"/>
</dbReference>
<gene>
    <name evidence="2" type="ORF">WH50_21155</name>
</gene>
<dbReference type="PANTHER" id="PTHR40588:SF1">
    <property type="entry name" value="MRNA INTERFERASE TOXIN YAFQ"/>
    <property type="match status" value="1"/>
</dbReference>
<dbReference type="Proteomes" id="UP000248090">
    <property type="component" value="Unassembled WGS sequence"/>
</dbReference>
<dbReference type="Gene3D" id="3.30.2310.20">
    <property type="entry name" value="RelE-like"/>
    <property type="match status" value="1"/>
</dbReference>
<protein>
    <submittedName>
        <fullName evidence="2">Addiction module toxin RelE</fullName>
    </submittedName>
</protein>
<dbReference type="PANTHER" id="PTHR40588">
    <property type="entry name" value="MRNA INTERFERASE TOXIN YAFQ"/>
    <property type="match status" value="1"/>
</dbReference>
<evidence type="ECO:0000256" key="1">
    <source>
        <dbReference type="ARBA" id="ARBA00022649"/>
    </source>
</evidence>
<accession>A0ABX5LRY8</accession>
<dbReference type="NCBIfam" id="TIGR02385">
    <property type="entry name" value="RelE_StbE"/>
    <property type="match status" value="1"/>
</dbReference>
<dbReference type="EMBL" id="LAPT01000113">
    <property type="protein sequence ID" value="PXF29410.1"/>
    <property type="molecule type" value="Genomic_DNA"/>
</dbReference>
<dbReference type="SUPFAM" id="SSF143011">
    <property type="entry name" value="RelE-like"/>
    <property type="match status" value="1"/>
</dbReference>
<dbReference type="InterPro" id="IPR004386">
    <property type="entry name" value="Toxin_YafQ-like"/>
</dbReference>
<evidence type="ECO:0000313" key="3">
    <source>
        <dbReference type="Proteomes" id="UP000248090"/>
    </source>
</evidence>
<comment type="caution">
    <text evidence="2">The sequence shown here is derived from an EMBL/GenBank/DDBJ whole genome shotgun (WGS) entry which is preliminary data.</text>
</comment>
<reference evidence="2 3" key="1">
    <citation type="submission" date="2015-03" db="EMBL/GenBank/DDBJ databases">
        <authorList>
            <person name="Krishnan R."/>
            <person name="Midha S."/>
            <person name="Patil P.B."/>
            <person name="Rameshkumar N."/>
        </authorList>
    </citation>
    <scope>NUCLEOTIDE SEQUENCE [LARGE SCALE GENOMIC DNA]</scope>
    <source>
        <strain evidence="2 3">L1E11</strain>
    </source>
</reference>
<dbReference type="RefSeq" id="WP_110189257.1">
    <property type="nucleotide sequence ID" value="NZ_CP177354.1"/>
</dbReference>